<dbReference type="Proteomes" id="UP000054742">
    <property type="component" value="Unassembled WGS sequence"/>
</dbReference>
<keyword evidence="1" id="KW-0812">Transmembrane</keyword>
<evidence type="ECO:0000256" key="1">
    <source>
        <dbReference type="SAM" id="Phobius"/>
    </source>
</evidence>
<keyword evidence="1" id="KW-1133">Transmembrane helix</keyword>
<proteinExistence type="predicted"/>
<protein>
    <recommendedName>
        <fullName evidence="4">Transmembrane protein</fullName>
    </recommendedName>
</protein>
<sequence length="139" mass="15742">MLLTVALVVVCCAIVVMFSQEFANFFKRIFAIRGMKLLLPLILASTLVVYYDPWVSWGLLQTKRILHTAAATIANWLSFKEALIVANIIILMGLAVLPVAIANFWIKHKSFEPFRFAFITSMVIWLIVAILLTVNYSYS</sequence>
<name>A0A0W0S159_9GAMM</name>
<evidence type="ECO:0008006" key="4">
    <source>
        <dbReference type="Google" id="ProtNLM"/>
    </source>
</evidence>
<keyword evidence="1" id="KW-0472">Membrane</keyword>
<dbReference type="PATRIC" id="fig|29422.6.peg.3320"/>
<dbReference type="STRING" id="29422.Lbru_3142"/>
<feature type="transmembrane region" description="Helical" evidence="1">
    <location>
        <begin position="84"/>
        <end position="106"/>
    </location>
</feature>
<dbReference type="OrthoDB" id="5653183at2"/>
<organism evidence="2 3">
    <name type="scientific">Legionella brunensis</name>
    <dbReference type="NCBI Taxonomy" id="29422"/>
    <lineage>
        <taxon>Bacteria</taxon>
        <taxon>Pseudomonadati</taxon>
        <taxon>Pseudomonadota</taxon>
        <taxon>Gammaproteobacteria</taxon>
        <taxon>Legionellales</taxon>
        <taxon>Legionellaceae</taxon>
        <taxon>Legionella</taxon>
    </lineage>
</organism>
<comment type="caution">
    <text evidence="2">The sequence shown here is derived from an EMBL/GenBank/DDBJ whole genome shotgun (WGS) entry which is preliminary data.</text>
</comment>
<dbReference type="EMBL" id="LNXV01000036">
    <property type="protein sequence ID" value="KTC77035.1"/>
    <property type="molecule type" value="Genomic_DNA"/>
</dbReference>
<feature type="transmembrane region" description="Helical" evidence="1">
    <location>
        <begin position="37"/>
        <end position="54"/>
    </location>
</feature>
<feature type="transmembrane region" description="Helical" evidence="1">
    <location>
        <begin position="6"/>
        <end position="25"/>
    </location>
</feature>
<reference evidence="2 3" key="1">
    <citation type="submission" date="2015-11" db="EMBL/GenBank/DDBJ databases">
        <title>Genomic analysis of 38 Legionella species identifies large and diverse effector repertoires.</title>
        <authorList>
            <person name="Burstein D."/>
            <person name="Amaro F."/>
            <person name="Zusman T."/>
            <person name="Lifshitz Z."/>
            <person name="Cohen O."/>
            <person name="Gilbert J.A."/>
            <person name="Pupko T."/>
            <person name="Shuman H.A."/>
            <person name="Segal G."/>
        </authorList>
    </citation>
    <scope>NUCLEOTIDE SEQUENCE [LARGE SCALE GENOMIC DNA]</scope>
    <source>
        <strain evidence="2 3">ATCC 43878</strain>
    </source>
</reference>
<accession>A0A0W0S159</accession>
<feature type="transmembrane region" description="Helical" evidence="1">
    <location>
        <begin position="118"/>
        <end position="138"/>
    </location>
</feature>
<keyword evidence="3" id="KW-1185">Reference proteome</keyword>
<dbReference type="AlphaFoldDB" id="A0A0W0S159"/>
<gene>
    <name evidence="2" type="ORF">Lbru_3142</name>
</gene>
<evidence type="ECO:0000313" key="2">
    <source>
        <dbReference type="EMBL" id="KTC77035.1"/>
    </source>
</evidence>
<dbReference type="RefSeq" id="WP_058443083.1">
    <property type="nucleotide sequence ID" value="NZ_CAAAHU010000008.1"/>
</dbReference>
<evidence type="ECO:0000313" key="3">
    <source>
        <dbReference type="Proteomes" id="UP000054742"/>
    </source>
</evidence>